<keyword evidence="1" id="KW-0472">Membrane</keyword>
<dbReference type="InterPro" id="IPR023298">
    <property type="entry name" value="ATPase_P-typ_TM_dom_sf"/>
</dbReference>
<comment type="caution">
    <text evidence="3">The sequence shown here is derived from an EMBL/GenBank/DDBJ whole genome shotgun (WGS) entry which is preliminary data.</text>
</comment>
<feature type="non-terminal residue" evidence="3">
    <location>
        <position position="163"/>
    </location>
</feature>
<keyword evidence="1" id="KW-0812">Transmembrane</keyword>
<dbReference type="PANTHER" id="PTHR42861">
    <property type="entry name" value="CALCIUM-TRANSPORTING ATPASE"/>
    <property type="match status" value="1"/>
</dbReference>
<feature type="transmembrane region" description="Helical" evidence="1">
    <location>
        <begin position="76"/>
        <end position="97"/>
    </location>
</feature>
<dbReference type="Gene3D" id="2.70.150.10">
    <property type="entry name" value="Calcium-transporting ATPase, cytoplasmic transduction domain A"/>
    <property type="match status" value="1"/>
</dbReference>
<dbReference type="InterPro" id="IPR004014">
    <property type="entry name" value="ATPase_P-typ_cation-transptr_N"/>
</dbReference>
<feature type="transmembrane region" description="Helical" evidence="1">
    <location>
        <begin position="103"/>
        <end position="120"/>
    </location>
</feature>
<proteinExistence type="predicted"/>
<dbReference type="Proteomes" id="UP001336122">
    <property type="component" value="Unassembled WGS sequence"/>
</dbReference>
<evidence type="ECO:0000313" key="3">
    <source>
        <dbReference type="EMBL" id="MED4682092.1"/>
    </source>
</evidence>
<sequence>MLNLQKQETKHAYDQDSMKANNELLVGVAAQDVNSALKLLETTQDGLSKQEASLRLSLYGPNEIAHNKTLPWYIQFLLAFKNPFIFVLLALGALSFFTDDMQGTIVVSVMVLLSSTIRFLQEFRSQKAADKLKAMVRTTASVFRIDGFVHETKNVTNLNRNYT</sequence>
<reference evidence="3 4" key="1">
    <citation type="submission" date="2023-03" db="EMBL/GenBank/DDBJ databases">
        <title>Bacillus Genome Sequencing.</title>
        <authorList>
            <person name="Dunlap C."/>
        </authorList>
    </citation>
    <scope>NUCLEOTIDE SEQUENCE [LARGE SCALE GENOMIC DNA]</scope>
    <source>
        <strain evidence="3 4">NRS-319</strain>
    </source>
</reference>
<dbReference type="RefSeq" id="WP_328071635.1">
    <property type="nucleotide sequence ID" value="NZ_JARTIK010000093.1"/>
</dbReference>
<evidence type="ECO:0000313" key="4">
    <source>
        <dbReference type="Proteomes" id="UP001336122"/>
    </source>
</evidence>
<keyword evidence="4" id="KW-1185">Reference proteome</keyword>
<protein>
    <submittedName>
        <fullName evidence="3">Cation-transporting P-type ATPase</fullName>
    </submittedName>
</protein>
<organism evidence="3 4">
    <name type="scientific">Bacillus nitratireducens</name>
    <dbReference type="NCBI Taxonomy" id="2026193"/>
    <lineage>
        <taxon>Bacteria</taxon>
        <taxon>Bacillati</taxon>
        <taxon>Bacillota</taxon>
        <taxon>Bacilli</taxon>
        <taxon>Bacillales</taxon>
        <taxon>Bacillaceae</taxon>
        <taxon>Bacillus</taxon>
        <taxon>Bacillus cereus group</taxon>
    </lineage>
</organism>
<dbReference type="Pfam" id="PF00690">
    <property type="entry name" value="Cation_ATPase_N"/>
    <property type="match status" value="1"/>
</dbReference>
<accession>A0ABU6PNG8</accession>
<evidence type="ECO:0000256" key="1">
    <source>
        <dbReference type="SAM" id="Phobius"/>
    </source>
</evidence>
<dbReference type="EMBL" id="JARTIK010000093">
    <property type="protein sequence ID" value="MED4682092.1"/>
    <property type="molecule type" value="Genomic_DNA"/>
</dbReference>
<evidence type="ECO:0000259" key="2">
    <source>
        <dbReference type="SMART" id="SM00831"/>
    </source>
</evidence>
<dbReference type="SUPFAM" id="SSF81665">
    <property type="entry name" value="Calcium ATPase, transmembrane domain M"/>
    <property type="match status" value="1"/>
</dbReference>
<dbReference type="SMART" id="SM00831">
    <property type="entry name" value="Cation_ATPase_N"/>
    <property type="match status" value="1"/>
</dbReference>
<gene>
    <name evidence="3" type="ORF">P9485_31105</name>
</gene>
<name>A0ABU6PNG8_9BACI</name>
<feature type="domain" description="Cation-transporting P-type ATPase N-terminal" evidence="2">
    <location>
        <begin position="27"/>
        <end position="100"/>
    </location>
</feature>
<keyword evidence="1" id="KW-1133">Transmembrane helix</keyword>
<dbReference type="Gene3D" id="1.20.1110.10">
    <property type="entry name" value="Calcium-transporting ATPase, transmembrane domain"/>
    <property type="match status" value="1"/>
</dbReference>